<evidence type="ECO:0000313" key="9">
    <source>
        <dbReference type="Proteomes" id="UP001153737"/>
    </source>
</evidence>
<keyword evidence="5 6" id="KW-0472">Membrane</keyword>
<protein>
    <recommendedName>
        <fullName evidence="7">SUN domain-containing protein</fullName>
    </recommendedName>
</protein>
<dbReference type="GO" id="GO:0043495">
    <property type="term" value="F:protein-membrane adaptor activity"/>
    <property type="evidence" value="ECO:0007669"/>
    <property type="project" value="TreeGrafter"/>
</dbReference>
<evidence type="ECO:0000256" key="2">
    <source>
        <dbReference type="ARBA" id="ARBA00022692"/>
    </source>
</evidence>
<organism evidence="8 9">
    <name type="scientific">Phaedon cochleariae</name>
    <name type="common">Mustard beetle</name>
    <dbReference type="NCBI Taxonomy" id="80249"/>
    <lineage>
        <taxon>Eukaryota</taxon>
        <taxon>Metazoa</taxon>
        <taxon>Ecdysozoa</taxon>
        <taxon>Arthropoda</taxon>
        <taxon>Hexapoda</taxon>
        <taxon>Insecta</taxon>
        <taxon>Pterygota</taxon>
        <taxon>Neoptera</taxon>
        <taxon>Endopterygota</taxon>
        <taxon>Coleoptera</taxon>
        <taxon>Polyphaga</taxon>
        <taxon>Cucujiformia</taxon>
        <taxon>Chrysomeloidea</taxon>
        <taxon>Chrysomelidae</taxon>
        <taxon>Chrysomelinae</taxon>
        <taxon>Chrysomelini</taxon>
        <taxon>Phaedon</taxon>
    </lineage>
</organism>
<dbReference type="GO" id="GO:0034993">
    <property type="term" value="C:meiotic nuclear membrane microtubule tethering complex"/>
    <property type="evidence" value="ECO:0007669"/>
    <property type="project" value="TreeGrafter"/>
</dbReference>
<evidence type="ECO:0000256" key="4">
    <source>
        <dbReference type="ARBA" id="ARBA00023054"/>
    </source>
</evidence>
<gene>
    <name evidence="8" type="ORF">PHAECO_LOCUS512</name>
</gene>
<keyword evidence="3 6" id="KW-1133">Transmembrane helix</keyword>
<keyword evidence="4" id="KW-0175">Coiled coil</keyword>
<evidence type="ECO:0000256" key="1">
    <source>
        <dbReference type="ARBA" id="ARBA00004370"/>
    </source>
</evidence>
<dbReference type="AlphaFoldDB" id="A0A9P0DFT9"/>
<dbReference type="InterPro" id="IPR012919">
    <property type="entry name" value="SUN_dom"/>
</dbReference>
<feature type="transmembrane region" description="Helical" evidence="6">
    <location>
        <begin position="133"/>
        <end position="150"/>
    </location>
</feature>
<reference evidence="8" key="1">
    <citation type="submission" date="2022-01" db="EMBL/GenBank/DDBJ databases">
        <authorList>
            <person name="King R."/>
        </authorList>
    </citation>
    <scope>NUCLEOTIDE SEQUENCE</scope>
</reference>
<dbReference type="FunFam" id="2.60.120.260:FF:000009">
    <property type="entry name" value="SUN domain-containing protein 1 isoform X1"/>
    <property type="match status" value="1"/>
</dbReference>
<dbReference type="PANTHER" id="PTHR12911:SF8">
    <property type="entry name" value="KLAROID PROTEIN-RELATED"/>
    <property type="match status" value="1"/>
</dbReference>
<evidence type="ECO:0000256" key="3">
    <source>
        <dbReference type="ARBA" id="ARBA00022989"/>
    </source>
</evidence>
<keyword evidence="2 6" id="KW-0812">Transmembrane</keyword>
<dbReference type="OrthoDB" id="342281at2759"/>
<evidence type="ECO:0000313" key="8">
    <source>
        <dbReference type="EMBL" id="CAH1116003.1"/>
    </source>
</evidence>
<dbReference type="PROSITE" id="PS51469">
    <property type="entry name" value="SUN"/>
    <property type="match status" value="1"/>
</dbReference>
<feature type="domain" description="SUN" evidence="7">
    <location>
        <begin position="215"/>
        <end position="387"/>
    </location>
</feature>
<dbReference type="Proteomes" id="UP001153737">
    <property type="component" value="Chromosome 1"/>
</dbReference>
<name>A0A9P0DFT9_PHACE</name>
<evidence type="ECO:0000256" key="5">
    <source>
        <dbReference type="ARBA" id="ARBA00023136"/>
    </source>
</evidence>
<evidence type="ECO:0000256" key="6">
    <source>
        <dbReference type="SAM" id="Phobius"/>
    </source>
</evidence>
<keyword evidence="9" id="KW-1185">Reference proteome</keyword>
<dbReference type="Pfam" id="PF07738">
    <property type="entry name" value="Sad1_UNC"/>
    <property type="match status" value="1"/>
</dbReference>
<dbReference type="InterPro" id="IPR045119">
    <property type="entry name" value="SUN1-5"/>
</dbReference>
<dbReference type="EMBL" id="OU896707">
    <property type="protein sequence ID" value="CAH1116003.1"/>
    <property type="molecule type" value="Genomic_DNA"/>
</dbReference>
<comment type="subcellular location">
    <subcellularLocation>
        <location evidence="1">Membrane</location>
    </subcellularLocation>
</comment>
<accession>A0A9P0DFT9</accession>
<proteinExistence type="predicted"/>
<dbReference type="PANTHER" id="PTHR12911">
    <property type="entry name" value="SAD1/UNC-84-LIKE PROTEIN-RELATED"/>
    <property type="match status" value="1"/>
</dbReference>
<sequence length="389" mass="43895">MDISADGSSVSLVESEKGTAEARSNCIRKLGLNLNGIPVVFHQYNTRHSTKLKKLYVDLSNSRLEAETARSTGRVSENGRFDLVRRDSTTSQDSREFDLSNYDFQLAKTNCNNIMDDRERQCIDGVNRVQKAWLKYFYALCFVGIIYIYLEVIHNGEEIRRITKEVNGLKQEIRYEPDAEGKFYRIETILNNMKREQEANRKSFKNLINTELAKFSSDKTGKTDFALEASGGKIVSLTSGTENFDYTKSLFGITLCEGMQGPRAMLQADMSPGHCWAIKGSQGGAIVKLIGQVVISSVSIEHIPEYISPTGEISSAPKEFSVWGLRSATDRGQQLGQFTYDMHGPLVQTFTIKNSKTFEYVEFTVLSNHGNSDFTCVYRFRVHGELEKH</sequence>
<evidence type="ECO:0000259" key="7">
    <source>
        <dbReference type="PROSITE" id="PS51469"/>
    </source>
</evidence>
<dbReference type="Gene3D" id="2.60.120.260">
    <property type="entry name" value="Galactose-binding domain-like"/>
    <property type="match status" value="1"/>
</dbReference>
<reference evidence="8" key="2">
    <citation type="submission" date="2022-10" db="EMBL/GenBank/DDBJ databases">
        <authorList>
            <consortium name="ENA_rothamsted_submissions"/>
            <consortium name="culmorum"/>
            <person name="King R."/>
        </authorList>
    </citation>
    <scope>NUCLEOTIDE SEQUENCE</scope>
</reference>